<evidence type="ECO:0000256" key="5">
    <source>
        <dbReference type="ARBA" id="ARBA00022989"/>
    </source>
</evidence>
<dbReference type="Proteomes" id="UP000886595">
    <property type="component" value="Unassembled WGS sequence"/>
</dbReference>
<keyword evidence="4 7" id="KW-0812">Transmembrane</keyword>
<evidence type="ECO:0000256" key="2">
    <source>
        <dbReference type="ARBA" id="ARBA00007015"/>
    </source>
</evidence>
<dbReference type="SUPFAM" id="SSF51445">
    <property type="entry name" value="(Trans)glycosidases"/>
    <property type="match status" value="1"/>
</dbReference>
<feature type="transmembrane region" description="Helical" evidence="7">
    <location>
        <begin position="165"/>
        <end position="185"/>
    </location>
</feature>
<dbReference type="EMBL" id="JAAMPC010000229">
    <property type="protein sequence ID" value="KAG2243293.1"/>
    <property type="molecule type" value="Genomic_DNA"/>
</dbReference>
<keyword evidence="3" id="KW-0813">Transport</keyword>
<dbReference type="InterPro" id="IPR036259">
    <property type="entry name" value="MFS_trans_sf"/>
</dbReference>
<comment type="caution">
    <text evidence="9">The sequence shown here is derived from an EMBL/GenBank/DDBJ whole genome shotgun (WGS) entry which is preliminary data.</text>
</comment>
<organism evidence="9 10">
    <name type="scientific">Brassica carinata</name>
    <name type="common">Ethiopian mustard</name>
    <name type="synonym">Abyssinian cabbage</name>
    <dbReference type="NCBI Taxonomy" id="52824"/>
    <lineage>
        <taxon>Eukaryota</taxon>
        <taxon>Viridiplantae</taxon>
        <taxon>Streptophyta</taxon>
        <taxon>Embryophyta</taxon>
        <taxon>Tracheophyta</taxon>
        <taxon>Spermatophyta</taxon>
        <taxon>Magnoliopsida</taxon>
        <taxon>eudicotyledons</taxon>
        <taxon>Gunneridae</taxon>
        <taxon>Pentapetalae</taxon>
        <taxon>rosids</taxon>
        <taxon>malvids</taxon>
        <taxon>Brassicales</taxon>
        <taxon>Brassicaceae</taxon>
        <taxon>Brassiceae</taxon>
        <taxon>Brassica</taxon>
    </lineage>
</organism>
<feature type="transmembrane region" description="Helical" evidence="7">
    <location>
        <begin position="139"/>
        <end position="159"/>
    </location>
</feature>
<sequence length="372" mass="40243">MGYYNNVFDGCNDQTDIGAVMRNGREVILQAYNWESHKHNWYKNLDAKVPDISKSGFTSAWLPPPSQSLAPEGYLPQDLYSLNSAYGSEHLLKSLLGKMKQYKVRAMADIVINHRIGTTRGHGNRSTGDNASSGELPSFVWMASSLGGILGNLLGGIAIKTFSSQSTFLVFGLLALLQFLVTLNIREKSLNLPENHSPSGGGGGIKSHVSDLSRVLRKPEISYSIAWMALSTALEADRSHSGNYSCLRGVGPIVRERSVQRLGSGGLCLRALRFGDIGDFVLFQEPAVHGVDDEAVSRGCEGSLMAFVMSAIALAFIVSGYLGIVLASFVEVTVDDHSGFAGGLAVEAVCVVVPLVFTSWIYDEEEKSKKEE</sequence>
<dbReference type="Pfam" id="PF03092">
    <property type="entry name" value="BT1"/>
    <property type="match status" value="2"/>
</dbReference>
<keyword evidence="10" id="KW-1185">Reference proteome</keyword>
<evidence type="ECO:0000259" key="8">
    <source>
        <dbReference type="Pfam" id="PF00128"/>
    </source>
</evidence>
<comment type="subcellular location">
    <subcellularLocation>
        <location evidence="1">Membrane</location>
        <topology evidence="1">Multi-pass membrane protein</topology>
    </subcellularLocation>
</comment>
<protein>
    <recommendedName>
        <fullName evidence="8">Glycosyl hydrolase family 13 catalytic domain-containing protein</fullName>
    </recommendedName>
</protein>
<evidence type="ECO:0000256" key="1">
    <source>
        <dbReference type="ARBA" id="ARBA00004141"/>
    </source>
</evidence>
<dbReference type="Gene3D" id="3.20.20.80">
    <property type="entry name" value="Glycosidases"/>
    <property type="match status" value="1"/>
</dbReference>
<dbReference type="OrthoDB" id="550577at2759"/>
<accession>A0A8X7P3K8</accession>
<feature type="transmembrane region" description="Helical" evidence="7">
    <location>
        <begin position="304"/>
        <end position="327"/>
    </location>
</feature>
<dbReference type="InterPro" id="IPR006047">
    <property type="entry name" value="GH13_cat_dom"/>
</dbReference>
<name>A0A8X7P3K8_BRACI</name>
<feature type="transmembrane region" description="Helical" evidence="7">
    <location>
        <begin position="339"/>
        <end position="362"/>
    </location>
</feature>
<dbReference type="GO" id="GO:0005975">
    <property type="term" value="P:carbohydrate metabolic process"/>
    <property type="evidence" value="ECO:0007669"/>
    <property type="project" value="InterPro"/>
</dbReference>
<evidence type="ECO:0000313" key="10">
    <source>
        <dbReference type="Proteomes" id="UP000886595"/>
    </source>
</evidence>
<feature type="domain" description="Glycosyl hydrolase family 13 catalytic" evidence="8">
    <location>
        <begin position="48"/>
        <end position="115"/>
    </location>
</feature>
<dbReference type="PANTHER" id="PTHR31585:SF2">
    <property type="entry name" value="FOLATE-BIOPTERIN TRANSPORTER 7-RELATED"/>
    <property type="match status" value="1"/>
</dbReference>
<dbReference type="InterPro" id="IPR017853">
    <property type="entry name" value="GH"/>
</dbReference>
<dbReference type="PANTHER" id="PTHR31585">
    <property type="entry name" value="FOLATE-BIOPTERIN TRANSPORTER 1, CHLOROPLASTIC"/>
    <property type="match status" value="1"/>
</dbReference>
<dbReference type="GO" id="GO:0016020">
    <property type="term" value="C:membrane"/>
    <property type="evidence" value="ECO:0007669"/>
    <property type="project" value="UniProtKB-SubCell"/>
</dbReference>
<evidence type="ECO:0000313" key="9">
    <source>
        <dbReference type="EMBL" id="KAG2243293.1"/>
    </source>
</evidence>
<keyword evidence="5 7" id="KW-1133">Transmembrane helix</keyword>
<evidence type="ECO:0000256" key="4">
    <source>
        <dbReference type="ARBA" id="ARBA00022692"/>
    </source>
</evidence>
<proteinExistence type="inferred from homology"/>
<keyword evidence="6 7" id="KW-0472">Membrane</keyword>
<gene>
    <name evidence="9" type="ORF">Bca52824_094862</name>
</gene>
<evidence type="ECO:0000256" key="6">
    <source>
        <dbReference type="ARBA" id="ARBA00023136"/>
    </source>
</evidence>
<dbReference type="InterPro" id="IPR039309">
    <property type="entry name" value="BT1"/>
</dbReference>
<reference evidence="9 10" key="1">
    <citation type="submission" date="2020-02" db="EMBL/GenBank/DDBJ databases">
        <authorList>
            <person name="Ma Q."/>
            <person name="Huang Y."/>
            <person name="Song X."/>
            <person name="Pei D."/>
        </authorList>
    </citation>
    <scope>NUCLEOTIDE SEQUENCE [LARGE SCALE GENOMIC DNA]</scope>
    <source>
        <strain evidence="9">Sxm20200214</strain>
        <tissue evidence="9">Leaf</tissue>
    </source>
</reference>
<dbReference type="SUPFAM" id="SSF103473">
    <property type="entry name" value="MFS general substrate transporter"/>
    <property type="match status" value="1"/>
</dbReference>
<evidence type="ECO:0000256" key="3">
    <source>
        <dbReference type="ARBA" id="ARBA00022448"/>
    </source>
</evidence>
<evidence type="ECO:0000256" key="7">
    <source>
        <dbReference type="SAM" id="Phobius"/>
    </source>
</evidence>
<comment type="similarity">
    <text evidence="2">Belongs to the major facilitator superfamily. Folate-biopterin transporter (TC 2.A.71) family.</text>
</comment>
<dbReference type="Pfam" id="PF00128">
    <property type="entry name" value="Alpha-amylase"/>
    <property type="match status" value="1"/>
</dbReference>
<dbReference type="AlphaFoldDB" id="A0A8X7P3K8"/>